<evidence type="ECO:0000256" key="8">
    <source>
        <dbReference type="ARBA" id="ARBA00030003"/>
    </source>
</evidence>
<dbReference type="InterPro" id="IPR003601">
    <property type="entry name" value="Topo_IA_2"/>
</dbReference>
<dbReference type="NCBIfam" id="NF005829">
    <property type="entry name" value="PRK07726.1"/>
    <property type="match status" value="1"/>
</dbReference>
<dbReference type="GO" id="GO:0003917">
    <property type="term" value="F:DNA topoisomerase type I (single strand cut, ATP-independent) activity"/>
    <property type="evidence" value="ECO:0007669"/>
    <property type="project" value="UniProtKB-EC"/>
</dbReference>
<dbReference type="PROSITE" id="PS50880">
    <property type="entry name" value="TOPRIM"/>
    <property type="match status" value="1"/>
</dbReference>
<evidence type="ECO:0000256" key="10">
    <source>
        <dbReference type="ARBA" id="ARBA00032235"/>
    </source>
</evidence>
<evidence type="ECO:0000256" key="3">
    <source>
        <dbReference type="ARBA" id="ARBA00012891"/>
    </source>
</evidence>
<dbReference type="GO" id="GO:0046872">
    <property type="term" value="F:metal ion binding"/>
    <property type="evidence" value="ECO:0007669"/>
    <property type="project" value="UniProtKB-KW"/>
</dbReference>
<evidence type="ECO:0000259" key="12">
    <source>
        <dbReference type="PROSITE" id="PS50880"/>
    </source>
</evidence>
<evidence type="ECO:0000256" key="7">
    <source>
        <dbReference type="ARBA" id="ARBA00023235"/>
    </source>
</evidence>
<dbReference type="Gene3D" id="1.10.290.10">
    <property type="entry name" value="Topoisomerase I, domain 4"/>
    <property type="match status" value="1"/>
</dbReference>
<comment type="caution">
    <text evidence="14">The sequence shown here is derived from an EMBL/GenBank/DDBJ whole genome shotgun (WGS) entry which is preliminary data.</text>
</comment>
<dbReference type="Gene3D" id="1.10.460.10">
    <property type="entry name" value="Topoisomerase I, domain 2"/>
    <property type="match status" value="1"/>
</dbReference>
<dbReference type="GO" id="GO:0006310">
    <property type="term" value="P:DNA recombination"/>
    <property type="evidence" value="ECO:0007669"/>
    <property type="project" value="TreeGrafter"/>
</dbReference>
<evidence type="ECO:0000256" key="5">
    <source>
        <dbReference type="ARBA" id="ARBA00023029"/>
    </source>
</evidence>
<dbReference type="InterPro" id="IPR000380">
    <property type="entry name" value="Topo_IA"/>
</dbReference>
<dbReference type="InterPro" id="IPR034144">
    <property type="entry name" value="TOPRIM_TopoIII"/>
</dbReference>
<evidence type="ECO:0000256" key="4">
    <source>
        <dbReference type="ARBA" id="ARBA00022723"/>
    </source>
</evidence>
<dbReference type="AlphaFoldDB" id="A0A9W5AS35"/>
<evidence type="ECO:0000256" key="1">
    <source>
        <dbReference type="ARBA" id="ARBA00000213"/>
    </source>
</evidence>
<dbReference type="PRINTS" id="PR00417">
    <property type="entry name" value="PRTPISMRASEI"/>
</dbReference>
<comment type="similarity">
    <text evidence="2">Belongs to the type IA topoisomerase family.</text>
</comment>
<gene>
    <name evidence="14" type="primary">topB</name>
    <name evidence="14" type="ORF">ERS739220_01026</name>
</gene>
<dbReference type="EC" id="5.6.2.1" evidence="3"/>
<dbReference type="NCBIfam" id="TIGR01056">
    <property type="entry name" value="topB"/>
    <property type="match status" value="1"/>
</dbReference>
<name>A0A9W5AS35_CAMHY</name>
<feature type="domain" description="Topo IA-type catalytic" evidence="13">
    <location>
        <begin position="152"/>
        <end position="610"/>
    </location>
</feature>
<dbReference type="InterPro" id="IPR006171">
    <property type="entry name" value="TOPRIM_dom"/>
</dbReference>
<accession>A0A9W5AS35</accession>
<evidence type="ECO:0000259" key="13">
    <source>
        <dbReference type="PROSITE" id="PS52039"/>
    </source>
</evidence>
<dbReference type="Pfam" id="PF01131">
    <property type="entry name" value="Topoisom_bac"/>
    <property type="match status" value="1"/>
</dbReference>
<feature type="domain" description="Toprim" evidence="12">
    <location>
        <begin position="1"/>
        <end position="135"/>
    </location>
</feature>
<dbReference type="InterPro" id="IPR003602">
    <property type="entry name" value="Topo_IA_DNA-bd_dom"/>
</dbReference>
<dbReference type="Gene3D" id="3.40.50.140">
    <property type="match status" value="1"/>
</dbReference>
<dbReference type="InterPro" id="IPR013824">
    <property type="entry name" value="Topo_IA_cen_sub1"/>
</dbReference>
<evidence type="ECO:0000256" key="2">
    <source>
        <dbReference type="ARBA" id="ARBA00009446"/>
    </source>
</evidence>
<evidence type="ECO:0000256" key="6">
    <source>
        <dbReference type="ARBA" id="ARBA00023125"/>
    </source>
</evidence>
<evidence type="ECO:0000313" key="14">
    <source>
        <dbReference type="EMBL" id="CUU78950.1"/>
    </source>
</evidence>
<evidence type="ECO:0000256" key="9">
    <source>
        <dbReference type="ARBA" id="ARBA00031985"/>
    </source>
</evidence>
<dbReference type="GO" id="GO:0006265">
    <property type="term" value="P:DNA topological change"/>
    <property type="evidence" value="ECO:0007669"/>
    <property type="project" value="InterPro"/>
</dbReference>
<sequence>MRLFIAEKPDLAKAISTGLDGNEKNFDGYMQKGNNIITWAFGHILKLAEPEIYDKKYKSWDVELLPIQFNRFKYLPIDDKKKQLKIICELIKRNDVDTIIHCGDADDEGQILIDEILIYANNKKPVLRALLNDLTPKAIKRDLESLKPNSNFYNLSQKGFARSQADWIVGINLTRAYTSLAKKNGFDGVLSVGRVQTPILGLIVDRDKEFESFKSINYYVLTGFFKVKNNIVKAKFKSDDKIFEENIANDIKSKCTNKNAQISIESKNEKEYPPLPYNLLLLQADCAKLFGLAPDKTLKITQDLREKYKAITYNRSDCQYLPETIFDLSPSILKAVKNNFKNGDINSLINNSNTSIKSKAFDDSNITAHHGIIPTDSEFDISKLDKSEIAIYELICKKFIMQFFEPREYKKTTCEFECSGYTYKTTQIKTLKAGFREFFNPEADDGNSDDNEVDNILDLSSIDNQSMAICSQVNIEKKETKPRPYYTMTTLLKDLNSVAKYIKDERIKKLFLEKDNGKKGEHGGIGTPATRSAHIKNLIDKEYISVSEDKKQVIKSTSKGRNLITLAPKSLTVIDTTALWYEQQKYIEAGELKKDEFLNSVTEEVIKEIQKLQSEDILKGMVDEKDKIKCPKCENGYLIRRKNQKGNFWWGCSNYYNGCKAIYYDNHGTPKI</sequence>
<dbReference type="Gene3D" id="3.30.65.10">
    <property type="entry name" value="Bacterial Topoisomerase I, domain 1"/>
    <property type="match status" value="1"/>
</dbReference>
<dbReference type="InterPro" id="IPR013825">
    <property type="entry name" value="Topo_IA_cen_sub2"/>
</dbReference>
<dbReference type="SMART" id="SM00437">
    <property type="entry name" value="TOP1Ac"/>
    <property type="match status" value="1"/>
</dbReference>
<dbReference type="RefSeq" id="WP_059431064.1">
    <property type="nucleotide sequence ID" value="NZ_FAUW01000002.1"/>
</dbReference>
<dbReference type="Pfam" id="PF01751">
    <property type="entry name" value="Toprim"/>
    <property type="match status" value="1"/>
</dbReference>
<dbReference type="SMART" id="SM00493">
    <property type="entry name" value="TOPRIM"/>
    <property type="match status" value="1"/>
</dbReference>
<dbReference type="PANTHER" id="PTHR11390:SF21">
    <property type="entry name" value="DNA TOPOISOMERASE 3-ALPHA"/>
    <property type="match status" value="1"/>
</dbReference>
<dbReference type="Proteomes" id="UP000052257">
    <property type="component" value="Unassembled WGS sequence"/>
</dbReference>
<dbReference type="CDD" id="cd03362">
    <property type="entry name" value="TOPRIM_TopoIA_TopoIII"/>
    <property type="match status" value="1"/>
</dbReference>
<keyword evidence="4" id="KW-0479">Metal-binding</keyword>
<dbReference type="PANTHER" id="PTHR11390">
    <property type="entry name" value="PROKARYOTIC DNA TOPOISOMERASE"/>
    <property type="match status" value="1"/>
</dbReference>
<keyword evidence="6" id="KW-0238">DNA-binding</keyword>
<dbReference type="InterPro" id="IPR013826">
    <property type="entry name" value="Topo_IA_cen_sub3"/>
</dbReference>
<dbReference type="InterPro" id="IPR023405">
    <property type="entry name" value="Topo_IA_core_domain"/>
</dbReference>
<dbReference type="PROSITE" id="PS52039">
    <property type="entry name" value="TOPO_IA_2"/>
    <property type="match status" value="1"/>
</dbReference>
<reference evidence="14 15" key="1">
    <citation type="submission" date="2015-11" db="EMBL/GenBank/DDBJ databases">
        <authorList>
            <consortium name="Pathogen Informatics"/>
        </authorList>
    </citation>
    <scope>NUCLEOTIDE SEQUENCE [LARGE SCALE GENOMIC DNA]</scope>
    <source>
        <strain evidence="14 15">006A-0191</strain>
    </source>
</reference>
<dbReference type="Gene3D" id="2.70.20.10">
    <property type="entry name" value="Topoisomerase I, domain 3"/>
    <property type="match status" value="1"/>
</dbReference>
<dbReference type="GO" id="GO:0006281">
    <property type="term" value="P:DNA repair"/>
    <property type="evidence" value="ECO:0007669"/>
    <property type="project" value="TreeGrafter"/>
</dbReference>
<evidence type="ECO:0000256" key="11">
    <source>
        <dbReference type="ARBA" id="ARBA00032877"/>
    </source>
</evidence>
<dbReference type="GO" id="GO:0043597">
    <property type="term" value="C:cytoplasmic replication fork"/>
    <property type="evidence" value="ECO:0007669"/>
    <property type="project" value="TreeGrafter"/>
</dbReference>
<dbReference type="SUPFAM" id="SSF56712">
    <property type="entry name" value="Prokaryotic type I DNA topoisomerase"/>
    <property type="match status" value="1"/>
</dbReference>
<keyword evidence="7 14" id="KW-0413">Isomerase</keyword>
<dbReference type="GO" id="GO:0003677">
    <property type="term" value="F:DNA binding"/>
    <property type="evidence" value="ECO:0007669"/>
    <property type="project" value="UniProtKB-KW"/>
</dbReference>
<protein>
    <recommendedName>
        <fullName evidence="3">DNA topoisomerase</fullName>
        <ecNumber evidence="3">5.6.2.1</ecNumber>
    </recommendedName>
    <alternativeName>
        <fullName evidence="11">Omega-protein</fullName>
    </alternativeName>
    <alternativeName>
        <fullName evidence="10">Relaxing enzyme</fullName>
    </alternativeName>
    <alternativeName>
        <fullName evidence="8">Swivelase</fullName>
    </alternativeName>
    <alternativeName>
        <fullName evidence="9">Untwisting enzyme</fullName>
    </alternativeName>
</protein>
<keyword evidence="5" id="KW-0799">Topoisomerase</keyword>
<dbReference type="InterPro" id="IPR013497">
    <property type="entry name" value="Topo_IA_cen"/>
</dbReference>
<dbReference type="EMBL" id="FAUW01000002">
    <property type="protein sequence ID" value="CUU78950.1"/>
    <property type="molecule type" value="Genomic_DNA"/>
</dbReference>
<organism evidence="14 15">
    <name type="scientific">Campylobacter hyointestinalis subsp. hyointestinalis</name>
    <dbReference type="NCBI Taxonomy" id="91352"/>
    <lineage>
        <taxon>Bacteria</taxon>
        <taxon>Pseudomonadati</taxon>
        <taxon>Campylobacterota</taxon>
        <taxon>Epsilonproteobacteria</taxon>
        <taxon>Campylobacterales</taxon>
        <taxon>Campylobacteraceae</taxon>
        <taxon>Campylobacter</taxon>
    </lineage>
</organism>
<dbReference type="InterPro" id="IPR005738">
    <property type="entry name" value="TopoIII"/>
</dbReference>
<evidence type="ECO:0000313" key="15">
    <source>
        <dbReference type="Proteomes" id="UP000052257"/>
    </source>
</evidence>
<comment type="catalytic activity">
    <reaction evidence="1">
        <text>ATP-independent breakage of single-stranded DNA, followed by passage and rejoining.</text>
        <dbReference type="EC" id="5.6.2.1"/>
    </reaction>
</comment>
<proteinExistence type="inferred from homology"/>
<dbReference type="SMART" id="SM00436">
    <property type="entry name" value="TOP1Bc"/>
    <property type="match status" value="1"/>
</dbReference>